<evidence type="ECO:0000313" key="1">
    <source>
        <dbReference type="EMBL" id="GAA5158180.1"/>
    </source>
</evidence>
<accession>A0ABP9Q837</accession>
<gene>
    <name evidence="1" type="ORF">GCM10023321_37600</name>
</gene>
<dbReference type="EMBL" id="BAABJP010000015">
    <property type="protein sequence ID" value="GAA5158180.1"/>
    <property type="molecule type" value="Genomic_DNA"/>
</dbReference>
<sequence length="192" mass="18961">MVAYAVPAPIQTHFAGKPSFPGGIGLQLSPPHTSAAFTWSGACGASDADMGGTDGGEGVGPTVPDSGALAVCDGLLGTFPAVKLGGPIGFGRVGGAVGLAVSLTGGGAAVGVGSAVSVEREPFEPTLAVSTPWAVAWIRTSMFEIIPAEAACASAKPSAIAVRVAARTVLSFMEFSEALGRQSTEILSELSS</sequence>
<reference evidence="2" key="1">
    <citation type="journal article" date="2019" name="Int. J. Syst. Evol. Microbiol.">
        <title>The Global Catalogue of Microorganisms (GCM) 10K type strain sequencing project: providing services to taxonomists for standard genome sequencing and annotation.</title>
        <authorList>
            <consortium name="The Broad Institute Genomics Platform"/>
            <consortium name="The Broad Institute Genome Sequencing Center for Infectious Disease"/>
            <person name="Wu L."/>
            <person name="Ma J."/>
        </authorList>
    </citation>
    <scope>NUCLEOTIDE SEQUENCE [LARGE SCALE GENOMIC DNA]</scope>
    <source>
        <strain evidence="2">JCM 18303</strain>
    </source>
</reference>
<dbReference type="Proteomes" id="UP001428817">
    <property type="component" value="Unassembled WGS sequence"/>
</dbReference>
<name>A0ABP9Q837_9PSEU</name>
<proteinExistence type="predicted"/>
<keyword evidence="2" id="KW-1185">Reference proteome</keyword>
<comment type="caution">
    <text evidence="1">The sequence shown here is derived from an EMBL/GenBank/DDBJ whole genome shotgun (WGS) entry which is preliminary data.</text>
</comment>
<protein>
    <submittedName>
        <fullName evidence="1">Uncharacterized protein</fullName>
    </submittedName>
</protein>
<evidence type="ECO:0000313" key="2">
    <source>
        <dbReference type="Proteomes" id="UP001428817"/>
    </source>
</evidence>
<organism evidence="1 2">
    <name type="scientific">Pseudonocardia eucalypti</name>
    <dbReference type="NCBI Taxonomy" id="648755"/>
    <lineage>
        <taxon>Bacteria</taxon>
        <taxon>Bacillati</taxon>
        <taxon>Actinomycetota</taxon>
        <taxon>Actinomycetes</taxon>
        <taxon>Pseudonocardiales</taxon>
        <taxon>Pseudonocardiaceae</taxon>
        <taxon>Pseudonocardia</taxon>
    </lineage>
</organism>